<feature type="region of interest" description="Disordered" evidence="1">
    <location>
        <begin position="1"/>
        <end position="178"/>
    </location>
</feature>
<dbReference type="PANTHER" id="PTHR14689:SF0">
    <property type="entry name" value="COILED-COIL DOMAIN-CONTAINING PROTEIN 82"/>
    <property type="match status" value="1"/>
</dbReference>
<evidence type="ECO:0000256" key="1">
    <source>
        <dbReference type="SAM" id="MobiDB-lite"/>
    </source>
</evidence>
<dbReference type="Proteomes" id="UP000076798">
    <property type="component" value="Unassembled WGS sequence"/>
</dbReference>
<dbReference type="PANTHER" id="PTHR14689">
    <property type="entry name" value="PHORBOL-ESTER_DAG-TYPE DOMAIN-CONTAINING PROTEIN"/>
    <property type="match status" value="1"/>
</dbReference>
<feature type="compositionally biased region" description="Basic residues" evidence="1">
    <location>
        <begin position="113"/>
        <end position="123"/>
    </location>
</feature>
<dbReference type="GO" id="GO:0005634">
    <property type="term" value="C:nucleus"/>
    <property type="evidence" value="ECO:0007669"/>
    <property type="project" value="TreeGrafter"/>
</dbReference>
<name>A0A166GVK9_9AGAM</name>
<dbReference type="AlphaFoldDB" id="A0A166GVK9"/>
<evidence type="ECO:0000313" key="4">
    <source>
        <dbReference type="Proteomes" id="UP000076798"/>
    </source>
</evidence>
<sequence length="515" mass="58336">MPKVSKRQSSLHDHFRDVPPQTSGPRVTRSQAAKAKSIVNPATTSKRRAVSSEPEDEASDSDDAPSPPKRSRGAVQTSRLKKRAISSSASSADGSQAALVSSDDDEALSPRAPKTRMKPVKRLRVSESAHASESAGTSSPKNASRTSRSPSPEEDLLEELDEDIVLDTRMRDRHKKSKFQETLEKLKRLFFWALVLPPINPYAGKKLGLPEPENHSDEDDGESDTGEESSQDDDIIPGARPDQVPSSDRSEVIDLVDEDENAEDEDEDDFIEDDGPLTVQLPMQFSRDSYNNLSEKFKILCQMFVHVACREPHERYDYEYFQMAHRDISQKLLGIVNQSITSQVWKKSFKNMLRKYPELNVSPMDFGVYGCIACHSRRLSKLHGRIRGTPYDRLGFEALPRDEDEEESGLGYEFHLGRFCARRVQAFHEFTHWEYNLFQILNGEVQRLKGVENAERAFIPFSYQTDAEPPEDLNDGDAVMEWLVGRGVIDYAYSNLERMMEKAENLDNARNDDDD</sequence>
<feature type="compositionally biased region" description="Acidic residues" evidence="1">
    <location>
        <begin position="152"/>
        <end position="165"/>
    </location>
</feature>
<gene>
    <name evidence="3" type="ORF">SISSUDRAFT_1058929</name>
</gene>
<dbReference type="EMBL" id="KV428016">
    <property type="protein sequence ID" value="KZT42060.1"/>
    <property type="molecule type" value="Genomic_DNA"/>
</dbReference>
<dbReference type="InterPro" id="IPR025451">
    <property type="entry name" value="DUF4211"/>
</dbReference>
<evidence type="ECO:0000259" key="2">
    <source>
        <dbReference type="Pfam" id="PF13926"/>
    </source>
</evidence>
<dbReference type="OrthoDB" id="21499at2759"/>
<reference evidence="3 4" key="1">
    <citation type="journal article" date="2016" name="Mol. Biol. Evol.">
        <title>Comparative Genomics of Early-Diverging Mushroom-Forming Fungi Provides Insights into the Origins of Lignocellulose Decay Capabilities.</title>
        <authorList>
            <person name="Nagy L.G."/>
            <person name="Riley R."/>
            <person name="Tritt A."/>
            <person name="Adam C."/>
            <person name="Daum C."/>
            <person name="Floudas D."/>
            <person name="Sun H."/>
            <person name="Yadav J.S."/>
            <person name="Pangilinan J."/>
            <person name="Larsson K.H."/>
            <person name="Matsuura K."/>
            <person name="Barry K."/>
            <person name="Labutti K."/>
            <person name="Kuo R."/>
            <person name="Ohm R.A."/>
            <person name="Bhattacharya S.S."/>
            <person name="Shirouzu T."/>
            <person name="Yoshinaga Y."/>
            <person name="Martin F.M."/>
            <person name="Grigoriev I.V."/>
            <person name="Hibbett D.S."/>
        </authorList>
    </citation>
    <scope>NUCLEOTIDE SEQUENCE [LARGE SCALE GENOMIC DNA]</scope>
    <source>
        <strain evidence="3 4">HHB10207 ss-3</strain>
    </source>
</reference>
<accession>A0A166GVK9</accession>
<feature type="domain" description="DUF4211" evidence="2">
    <location>
        <begin position="269"/>
        <end position="393"/>
    </location>
</feature>
<feature type="region of interest" description="Disordered" evidence="1">
    <location>
        <begin position="205"/>
        <end position="250"/>
    </location>
</feature>
<feature type="compositionally biased region" description="Acidic residues" evidence="1">
    <location>
        <begin position="53"/>
        <end position="63"/>
    </location>
</feature>
<feature type="compositionally biased region" description="Acidic residues" evidence="1">
    <location>
        <begin position="216"/>
        <end position="235"/>
    </location>
</feature>
<organism evidence="3 4">
    <name type="scientific">Sistotremastrum suecicum HHB10207 ss-3</name>
    <dbReference type="NCBI Taxonomy" id="1314776"/>
    <lineage>
        <taxon>Eukaryota</taxon>
        <taxon>Fungi</taxon>
        <taxon>Dikarya</taxon>
        <taxon>Basidiomycota</taxon>
        <taxon>Agaricomycotina</taxon>
        <taxon>Agaricomycetes</taxon>
        <taxon>Sistotremastrales</taxon>
        <taxon>Sistotremastraceae</taxon>
        <taxon>Sistotremastrum</taxon>
    </lineage>
</organism>
<feature type="compositionally biased region" description="Polar residues" evidence="1">
    <location>
        <begin position="129"/>
        <end position="150"/>
    </location>
</feature>
<feature type="compositionally biased region" description="Polar residues" evidence="1">
    <location>
        <begin position="20"/>
        <end position="31"/>
    </location>
</feature>
<protein>
    <recommendedName>
        <fullName evidence="2">DUF4211 domain-containing protein</fullName>
    </recommendedName>
</protein>
<proteinExistence type="predicted"/>
<dbReference type="Pfam" id="PF13926">
    <property type="entry name" value="DUF4211"/>
    <property type="match status" value="1"/>
</dbReference>
<dbReference type="STRING" id="1314776.A0A166GVK9"/>
<feature type="compositionally biased region" description="Low complexity" evidence="1">
    <location>
        <begin position="85"/>
        <end position="98"/>
    </location>
</feature>
<evidence type="ECO:0000313" key="3">
    <source>
        <dbReference type="EMBL" id="KZT42060.1"/>
    </source>
</evidence>
<keyword evidence="4" id="KW-1185">Reference proteome</keyword>